<evidence type="ECO:0000256" key="2">
    <source>
        <dbReference type="ARBA" id="ARBA00022617"/>
    </source>
</evidence>
<evidence type="ECO:0000313" key="10">
    <source>
        <dbReference type="Proteomes" id="UP001519295"/>
    </source>
</evidence>
<sequence>MPTEPQDGVITVRPISTRRWVLHSTVVLKAAMAVTGLIMVLYLVVHMYGNLKVFSGQAAFDGYARHLRTMGTPLLPHAGALWIIRVVLLASVLIHIGAAGVLWARARRATGGRGSRRYASRRAPRGVQRTYASFTMRWGGVVVALFVVYHLLHLTWNTIHPGGPSESPYERMVNGFGVWWVTVSYAVALLAVGLHLRHGFWSAFATLGANTSVHRRRTLDGAAVSVAVVITAGFLLPPIAILSGWVG</sequence>
<dbReference type="CDD" id="cd03498">
    <property type="entry name" value="SQR_TypeB_2_TM"/>
    <property type="match status" value="1"/>
</dbReference>
<dbReference type="InterPro" id="IPR011138">
    <property type="entry name" value="Cytochrome_b-558"/>
</dbReference>
<feature type="transmembrane region" description="Helical" evidence="8">
    <location>
        <begin position="222"/>
        <end position="246"/>
    </location>
</feature>
<comment type="subcellular location">
    <subcellularLocation>
        <location evidence="1">Membrane</location>
    </subcellularLocation>
</comment>
<dbReference type="SUPFAM" id="SSF81343">
    <property type="entry name" value="Fumarate reductase respiratory complex transmembrane subunits"/>
    <property type="match status" value="1"/>
</dbReference>
<keyword evidence="10" id="KW-1185">Reference proteome</keyword>
<dbReference type="Pfam" id="PF01127">
    <property type="entry name" value="Sdh_cyt"/>
    <property type="match status" value="1"/>
</dbReference>
<dbReference type="Proteomes" id="UP001519295">
    <property type="component" value="Unassembled WGS sequence"/>
</dbReference>
<dbReference type="RefSeq" id="WP_307862465.1">
    <property type="nucleotide sequence ID" value="NZ_JAGINU010000001.1"/>
</dbReference>
<accession>A0ABS4VW62</accession>
<dbReference type="InterPro" id="IPR000701">
    <property type="entry name" value="SuccDH_FuR_B_TM-su"/>
</dbReference>
<name>A0ABS4VW62_9PSEU</name>
<protein>
    <submittedName>
        <fullName evidence="9">Succinate dehydrogenase / fumarate reductase cytochrome b subunit</fullName>
    </submittedName>
</protein>
<dbReference type="InterPro" id="IPR034804">
    <property type="entry name" value="SQR/QFR_C/D"/>
</dbReference>
<evidence type="ECO:0000256" key="3">
    <source>
        <dbReference type="ARBA" id="ARBA00022692"/>
    </source>
</evidence>
<keyword evidence="4" id="KW-0479">Metal-binding</keyword>
<proteinExistence type="predicted"/>
<evidence type="ECO:0000256" key="4">
    <source>
        <dbReference type="ARBA" id="ARBA00022723"/>
    </source>
</evidence>
<keyword evidence="2" id="KW-0349">Heme</keyword>
<feature type="transmembrane region" description="Helical" evidence="8">
    <location>
        <begin position="176"/>
        <end position="196"/>
    </location>
</feature>
<dbReference type="EMBL" id="JAGINU010000001">
    <property type="protein sequence ID" value="MBP2368174.1"/>
    <property type="molecule type" value="Genomic_DNA"/>
</dbReference>
<feature type="transmembrane region" description="Helical" evidence="8">
    <location>
        <begin position="138"/>
        <end position="156"/>
    </location>
</feature>
<keyword evidence="7 8" id="KW-0472">Membrane</keyword>
<keyword evidence="6" id="KW-0408">Iron</keyword>
<evidence type="ECO:0000256" key="5">
    <source>
        <dbReference type="ARBA" id="ARBA00022989"/>
    </source>
</evidence>
<gene>
    <name evidence="9" type="ORF">JOF36_003870</name>
</gene>
<dbReference type="Gene3D" id="1.20.1300.10">
    <property type="entry name" value="Fumarate reductase/succinate dehydrogenase, transmembrane subunit"/>
    <property type="match status" value="1"/>
</dbReference>
<keyword evidence="3 8" id="KW-0812">Transmembrane</keyword>
<reference evidence="9 10" key="1">
    <citation type="submission" date="2021-03" db="EMBL/GenBank/DDBJ databases">
        <title>Sequencing the genomes of 1000 actinobacteria strains.</title>
        <authorList>
            <person name="Klenk H.-P."/>
        </authorList>
    </citation>
    <scope>NUCLEOTIDE SEQUENCE [LARGE SCALE GENOMIC DNA]</scope>
    <source>
        <strain evidence="9 10">DSM 45256</strain>
    </source>
</reference>
<keyword evidence="5 8" id="KW-1133">Transmembrane helix</keyword>
<evidence type="ECO:0000313" key="9">
    <source>
        <dbReference type="EMBL" id="MBP2368174.1"/>
    </source>
</evidence>
<organism evidence="9 10">
    <name type="scientific">Pseudonocardia parietis</name>
    <dbReference type="NCBI Taxonomy" id="570936"/>
    <lineage>
        <taxon>Bacteria</taxon>
        <taxon>Bacillati</taxon>
        <taxon>Actinomycetota</taxon>
        <taxon>Actinomycetes</taxon>
        <taxon>Pseudonocardiales</taxon>
        <taxon>Pseudonocardiaceae</taxon>
        <taxon>Pseudonocardia</taxon>
    </lineage>
</organism>
<evidence type="ECO:0000256" key="1">
    <source>
        <dbReference type="ARBA" id="ARBA00004370"/>
    </source>
</evidence>
<comment type="caution">
    <text evidence="9">The sequence shown here is derived from an EMBL/GenBank/DDBJ whole genome shotgun (WGS) entry which is preliminary data.</text>
</comment>
<evidence type="ECO:0000256" key="6">
    <source>
        <dbReference type="ARBA" id="ARBA00023004"/>
    </source>
</evidence>
<feature type="transmembrane region" description="Helical" evidence="8">
    <location>
        <begin position="20"/>
        <end position="45"/>
    </location>
</feature>
<evidence type="ECO:0000256" key="7">
    <source>
        <dbReference type="ARBA" id="ARBA00023136"/>
    </source>
</evidence>
<dbReference type="NCBIfam" id="TIGR02046">
    <property type="entry name" value="sdhC_b558_fam"/>
    <property type="match status" value="1"/>
</dbReference>
<feature type="transmembrane region" description="Helical" evidence="8">
    <location>
        <begin position="80"/>
        <end position="104"/>
    </location>
</feature>
<evidence type="ECO:0000256" key="8">
    <source>
        <dbReference type="SAM" id="Phobius"/>
    </source>
</evidence>